<dbReference type="EMBL" id="WUMU01000017">
    <property type="protein sequence ID" value="MXN19262.1"/>
    <property type="molecule type" value="Genomic_DNA"/>
</dbReference>
<feature type="transmembrane region" description="Helical" evidence="8">
    <location>
        <begin position="335"/>
        <end position="356"/>
    </location>
</feature>
<dbReference type="Gene3D" id="1.10.3720.10">
    <property type="entry name" value="MetI-like"/>
    <property type="match status" value="1"/>
</dbReference>
<feature type="domain" description="ABC transmembrane type-1" evidence="9">
    <location>
        <begin position="250"/>
        <end position="460"/>
    </location>
</feature>
<evidence type="ECO:0000256" key="8">
    <source>
        <dbReference type="RuleBase" id="RU363032"/>
    </source>
</evidence>
<evidence type="ECO:0000256" key="5">
    <source>
        <dbReference type="ARBA" id="ARBA00022692"/>
    </source>
</evidence>
<dbReference type="PROSITE" id="PS50928">
    <property type="entry name" value="ABC_TM1"/>
    <property type="match status" value="1"/>
</dbReference>
<evidence type="ECO:0000256" key="7">
    <source>
        <dbReference type="ARBA" id="ARBA00023136"/>
    </source>
</evidence>
<keyword evidence="5 8" id="KW-0812">Transmembrane</keyword>
<comment type="subcellular location">
    <subcellularLocation>
        <location evidence="1 8">Cell membrane</location>
        <topology evidence="1 8">Multi-pass membrane protein</topology>
    </subcellularLocation>
</comment>
<evidence type="ECO:0000256" key="1">
    <source>
        <dbReference type="ARBA" id="ARBA00004651"/>
    </source>
</evidence>
<feature type="transmembrane region" description="Helical" evidence="8">
    <location>
        <begin position="254"/>
        <end position="272"/>
    </location>
</feature>
<dbReference type="GO" id="GO:0055085">
    <property type="term" value="P:transmembrane transport"/>
    <property type="evidence" value="ECO:0007669"/>
    <property type="project" value="InterPro"/>
</dbReference>
<dbReference type="RefSeq" id="WP_160895385.1">
    <property type="nucleotide sequence ID" value="NZ_WUMU01000017.1"/>
</dbReference>
<dbReference type="Proteomes" id="UP000477911">
    <property type="component" value="Unassembled WGS sequence"/>
</dbReference>
<dbReference type="InterPro" id="IPR000515">
    <property type="entry name" value="MetI-like"/>
</dbReference>
<dbReference type="GO" id="GO:0005886">
    <property type="term" value="C:plasma membrane"/>
    <property type="evidence" value="ECO:0007669"/>
    <property type="project" value="UniProtKB-SubCell"/>
</dbReference>
<feature type="transmembrane region" description="Helical" evidence="8">
    <location>
        <begin position="441"/>
        <end position="461"/>
    </location>
</feature>
<comment type="similarity">
    <text evidence="2">Belongs to the binding-protein-dependent transport system permease family. CysTW subfamily.</text>
</comment>
<dbReference type="PANTHER" id="PTHR42929">
    <property type="entry name" value="INNER MEMBRANE ABC TRANSPORTER PERMEASE PROTEIN YDCU-RELATED-RELATED"/>
    <property type="match status" value="1"/>
</dbReference>
<evidence type="ECO:0000256" key="6">
    <source>
        <dbReference type="ARBA" id="ARBA00022989"/>
    </source>
</evidence>
<gene>
    <name evidence="10" type="ORF">GR170_15610</name>
</gene>
<keyword evidence="4" id="KW-1003">Cell membrane</keyword>
<accession>A0A6L7G6F8</accession>
<evidence type="ECO:0000313" key="10">
    <source>
        <dbReference type="EMBL" id="MXN19262.1"/>
    </source>
</evidence>
<keyword evidence="3 8" id="KW-0813">Transport</keyword>
<keyword evidence="7 8" id="KW-0472">Membrane</keyword>
<reference evidence="10 11" key="1">
    <citation type="submission" date="2019-12" db="EMBL/GenBank/DDBJ databases">
        <authorList>
            <person name="Li M."/>
        </authorList>
    </citation>
    <scope>NUCLEOTIDE SEQUENCE [LARGE SCALE GENOMIC DNA]</scope>
    <source>
        <strain evidence="10 11">GBMRC 2024</strain>
    </source>
</reference>
<dbReference type="PANTHER" id="PTHR42929:SF1">
    <property type="entry name" value="INNER MEMBRANE ABC TRANSPORTER PERMEASE PROTEIN YDCU-RELATED"/>
    <property type="match status" value="1"/>
</dbReference>
<sequence length="473" mass="51070">MRGLLRGYGAGLTALFFAAALAWGLVLILLPQLTMLERAVTPPKRQLDSSIALQVGRDAQTCISVLKAQAAPAPAPSGGLAVPSMSSPSAGGMAVPSLGGPTAGGMAIPSMGGPAAARNAAPQVLQCARATTHRQLVRDSGAPPEFLDTLYGIEALSVDPAAPVPAQIASAQAVQVAAEALTAELRRREAEAFPYTLSNFETLAAPRLIPMNAAQKAVEDRAIGNRLLDLAGLRFELDGQTYERLGLVTLVRTIFFALCATALALVLCYPIAYKVALASPPRQAVWLFVGLIIPYAIVELMRVYAWTTIIDTQGLINSVLEWAGLIRDPIPFKRFPATIFVVIVYTYVLFMVFPIYNVMATLDRNQIEAARDLGARPWRVHWRVIIPHAKPGIAVGCIATFMLSAGAFSVPRIISRGLQAEWFSQTIYNKFFESENSNVGAAYSFGYTALCFALVALFMWLMRTRLKDFARVQ</sequence>
<comment type="caution">
    <text evidence="10">The sequence shown here is derived from an EMBL/GenBank/DDBJ whole genome shotgun (WGS) entry which is preliminary data.</text>
</comment>
<evidence type="ECO:0000256" key="2">
    <source>
        <dbReference type="ARBA" id="ARBA00007069"/>
    </source>
</evidence>
<evidence type="ECO:0000259" key="9">
    <source>
        <dbReference type="PROSITE" id="PS50928"/>
    </source>
</evidence>
<keyword evidence="6 8" id="KW-1133">Transmembrane helix</keyword>
<feature type="transmembrane region" description="Helical" evidence="8">
    <location>
        <begin position="393"/>
        <end position="414"/>
    </location>
</feature>
<dbReference type="CDD" id="cd06261">
    <property type="entry name" value="TM_PBP2"/>
    <property type="match status" value="1"/>
</dbReference>
<proteinExistence type="inferred from homology"/>
<feature type="transmembrane region" description="Helical" evidence="8">
    <location>
        <begin position="284"/>
        <end position="305"/>
    </location>
</feature>
<dbReference type="InterPro" id="IPR035906">
    <property type="entry name" value="MetI-like_sf"/>
</dbReference>
<dbReference type="Pfam" id="PF00528">
    <property type="entry name" value="BPD_transp_1"/>
    <property type="match status" value="1"/>
</dbReference>
<evidence type="ECO:0000256" key="3">
    <source>
        <dbReference type="ARBA" id="ARBA00022448"/>
    </source>
</evidence>
<dbReference type="AlphaFoldDB" id="A0A6L7G6F8"/>
<evidence type="ECO:0000313" key="11">
    <source>
        <dbReference type="Proteomes" id="UP000477911"/>
    </source>
</evidence>
<dbReference type="SUPFAM" id="SSF161098">
    <property type="entry name" value="MetI-like"/>
    <property type="match status" value="1"/>
</dbReference>
<evidence type="ECO:0000256" key="4">
    <source>
        <dbReference type="ARBA" id="ARBA00022475"/>
    </source>
</evidence>
<keyword evidence="11" id="KW-1185">Reference proteome</keyword>
<organism evidence="10 11">
    <name type="scientific">Pseudooceanicola albus</name>
    <dbReference type="NCBI Taxonomy" id="2692189"/>
    <lineage>
        <taxon>Bacteria</taxon>
        <taxon>Pseudomonadati</taxon>
        <taxon>Pseudomonadota</taxon>
        <taxon>Alphaproteobacteria</taxon>
        <taxon>Rhodobacterales</taxon>
        <taxon>Paracoccaceae</taxon>
        <taxon>Pseudooceanicola</taxon>
    </lineage>
</organism>
<protein>
    <submittedName>
        <fullName evidence="10">ABC transporter permease subunit</fullName>
    </submittedName>
</protein>
<name>A0A6L7G6F8_9RHOB</name>